<organism evidence="3 4">
    <name type="scientific">Acaulospora morrowiae</name>
    <dbReference type="NCBI Taxonomy" id="94023"/>
    <lineage>
        <taxon>Eukaryota</taxon>
        <taxon>Fungi</taxon>
        <taxon>Fungi incertae sedis</taxon>
        <taxon>Mucoromycota</taxon>
        <taxon>Glomeromycotina</taxon>
        <taxon>Glomeromycetes</taxon>
        <taxon>Diversisporales</taxon>
        <taxon>Acaulosporaceae</taxon>
        <taxon>Acaulospora</taxon>
    </lineage>
</organism>
<feature type="compositionally biased region" description="Basic and acidic residues" evidence="1">
    <location>
        <begin position="226"/>
        <end position="237"/>
    </location>
</feature>
<feature type="chain" id="PRO_5040421631" evidence="2">
    <location>
        <begin position="23"/>
        <end position="353"/>
    </location>
</feature>
<dbReference type="Proteomes" id="UP000789342">
    <property type="component" value="Unassembled WGS sequence"/>
</dbReference>
<keyword evidence="2" id="KW-0732">Signal</keyword>
<feature type="region of interest" description="Disordered" evidence="1">
    <location>
        <begin position="221"/>
        <end position="266"/>
    </location>
</feature>
<proteinExistence type="predicted"/>
<accession>A0A9N9AY91</accession>
<feature type="compositionally biased region" description="Low complexity" evidence="1">
    <location>
        <begin position="238"/>
        <end position="250"/>
    </location>
</feature>
<comment type="caution">
    <text evidence="3">The sequence shown here is derived from an EMBL/GenBank/DDBJ whole genome shotgun (WGS) entry which is preliminary data.</text>
</comment>
<evidence type="ECO:0000256" key="1">
    <source>
        <dbReference type="SAM" id="MobiDB-lite"/>
    </source>
</evidence>
<dbReference type="AlphaFoldDB" id="A0A9N9AY91"/>
<evidence type="ECO:0000256" key="2">
    <source>
        <dbReference type="SAM" id="SignalP"/>
    </source>
</evidence>
<evidence type="ECO:0000313" key="4">
    <source>
        <dbReference type="Proteomes" id="UP000789342"/>
    </source>
</evidence>
<feature type="signal peptide" evidence="2">
    <location>
        <begin position="1"/>
        <end position="22"/>
    </location>
</feature>
<dbReference type="EMBL" id="CAJVPV010003278">
    <property type="protein sequence ID" value="CAG8547952.1"/>
    <property type="molecule type" value="Genomic_DNA"/>
</dbReference>
<evidence type="ECO:0000313" key="3">
    <source>
        <dbReference type="EMBL" id="CAG8547952.1"/>
    </source>
</evidence>
<keyword evidence="4" id="KW-1185">Reference proteome</keyword>
<name>A0A9N9AY91_9GLOM</name>
<protein>
    <submittedName>
        <fullName evidence="3">1849_t:CDS:1</fullName>
    </submittedName>
</protein>
<sequence>MYKSIIIIVLLYTLSFFATVSALPIGMKRSGIDSADDTAFGLSVTNKHQDDSIIVKRDLNSKKNIAEVANIRKRADDPSLAAEAEIIMSTTHSKKKPLLVEELPPQVTSYLSRYPVNERACVVRKLLAYAVGSFEQKSDEIPNKQAHQPFSRGCEEITKQNTDNGFATPDEWMDCLVTLPKKMVDEMTQTPGGYVHTPEKMARGTRGYKKLFAELPHKKFVTNENPRPRVDSEHETPRTCSSPEPSSCSTIASDEDEDPQGHTCRRDPFLVHVPKKSKRALPQNSRRIPLTTRVVSQNKSPVEIASEFLDNAFMAYLEPPPKEGCNTEVDDHLKGIILKARKKALRNDFLLAE</sequence>
<dbReference type="OrthoDB" id="2343287at2759"/>
<reference evidence="3" key="1">
    <citation type="submission" date="2021-06" db="EMBL/GenBank/DDBJ databases">
        <authorList>
            <person name="Kallberg Y."/>
            <person name="Tangrot J."/>
            <person name="Rosling A."/>
        </authorList>
    </citation>
    <scope>NUCLEOTIDE SEQUENCE</scope>
    <source>
        <strain evidence="3">CL551</strain>
    </source>
</reference>
<gene>
    <name evidence="3" type="ORF">AMORRO_LOCUS5435</name>
</gene>